<dbReference type="InterPro" id="IPR012675">
    <property type="entry name" value="Beta-grasp_dom_sf"/>
</dbReference>
<reference evidence="2" key="1">
    <citation type="submission" date="2015-09" db="EMBL/GenBank/DDBJ databases">
        <authorList>
            <person name="Daims H."/>
        </authorList>
    </citation>
    <scope>NUCLEOTIDE SEQUENCE [LARGE SCALE GENOMIC DNA]</scope>
</reference>
<organism evidence="1 2">
    <name type="scientific">Candidatus Nitrospira inopinata</name>
    <dbReference type="NCBI Taxonomy" id="1715989"/>
    <lineage>
        <taxon>Bacteria</taxon>
        <taxon>Pseudomonadati</taxon>
        <taxon>Nitrospirota</taxon>
        <taxon>Nitrospiria</taxon>
        <taxon>Nitrospirales</taxon>
        <taxon>Nitrospiraceae</taxon>
        <taxon>Nitrospira</taxon>
    </lineage>
</organism>
<proteinExistence type="predicted"/>
<dbReference type="KEGG" id="nio:NITINOP_2575"/>
<dbReference type="CDD" id="cd17040">
    <property type="entry name" value="Ubl_MoaD_like"/>
    <property type="match status" value="1"/>
</dbReference>
<dbReference type="OrthoDB" id="9800320at2"/>
<dbReference type="SUPFAM" id="SSF54285">
    <property type="entry name" value="MoaD/ThiS"/>
    <property type="match status" value="1"/>
</dbReference>
<sequence length="92" mass="10160">MVTIVVLGHTLREAVGAGEIEIDILGPTTIKQLIETHQDRLGGLLPYLVRREALITINKRVGTEDSMIRNGDVVKFAFQSRASYDGTRDIPV</sequence>
<dbReference type="RefSeq" id="WP_062486079.1">
    <property type="nucleotide sequence ID" value="NZ_LN885086.1"/>
</dbReference>
<evidence type="ECO:0000313" key="1">
    <source>
        <dbReference type="EMBL" id="CUQ67547.1"/>
    </source>
</evidence>
<name>A0A0S4KYL3_9BACT</name>
<evidence type="ECO:0008006" key="3">
    <source>
        <dbReference type="Google" id="ProtNLM"/>
    </source>
</evidence>
<evidence type="ECO:0000313" key="2">
    <source>
        <dbReference type="Proteomes" id="UP000066284"/>
    </source>
</evidence>
<dbReference type="STRING" id="1715989.NITINOP_2575"/>
<dbReference type="EMBL" id="LN885086">
    <property type="protein sequence ID" value="CUQ67547.1"/>
    <property type="molecule type" value="Genomic_DNA"/>
</dbReference>
<accession>A0A0S4KYL3</accession>
<gene>
    <name evidence="1" type="ORF">NITINOP_2575</name>
</gene>
<keyword evidence="2" id="KW-1185">Reference proteome</keyword>
<protein>
    <recommendedName>
        <fullName evidence="3">MoaD/ThiS family protein</fullName>
    </recommendedName>
</protein>
<dbReference type="Proteomes" id="UP000066284">
    <property type="component" value="Chromosome 1"/>
</dbReference>
<dbReference type="AlphaFoldDB" id="A0A0S4KYL3"/>
<dbReference type="Gene3D" id="3.10.20.30">
    <property type="match status" value="1"/>
</dbReference>
<dbReference type="InterPro" id="IPR016155">
    <property type="entry name" value="Mopterin_synth/thiamin_S_b"/>
</dbReference>